<dbReference type="SUPFAM" id="SSF52058">
    <property type="entry name" value="L domain-like"/>
    <property type="match status" value="1"/>
</dbReference>
<proteinExistence type="predicted"/>
<feature type="region of interest" description="Disordered" evidence="3">
    <location>
        <begin position="549"/>
        <end position="572"/>
    </location>
</feature>
<dbReference type="Gene3D" id="3.80.10.10">
    <property type="entry name" value="Ribonuclease Inhibitor"/>
    <property type="match status" value="2"/>
</dbReference>
<dbReference type="Pfam" id="PF13855">
    <property type="entry name" value="LRR_8"/>
    <property type="match status" value="1"/>
</dbReference>
<keyword evidence="1" id="KW-0433">Leucine-rich repeat</keyword>
<dbReference type="Proteomes" id="UP001610563">
    <property type="component" value="Unassembled WGS sequence"/>
</dbReference>
<dbReference type="InterPro" id="IPR036859">
    <property type="entry name" value="CAP-Gly_dom_sf"/>
</dbReference>
<feature type="region of interest" description="Disordered" evidence="3">
    <location>
        <begin position="96"/>
        <end position="121"/>
    </location>
</feature>
<dbReference type="InterPro" id="IPR001611">
    <property type="entry name" value="Leu-rich_rpt"/>
</dbReference>
<feature type="compositionally biased region" description="Acidic residues" evidence="3">
    <location>
        <begin position="549"/>
        <end position="560"/>
    </location>
</feature>
<evidence type="ECO:0000313" key="6">
    <source>
        <dbReference type="Proteomes" id="UP001610563"/>
    </source>
</evidence>
<dbReference type="EMBL" id="JBFTWV010000041">
    <property type="protein sequence ID" value="KAL2794756.1"/>
    <property type="molecule type" value="Genomic_DNA"/>
</dbReference>
<reference evidence="5 6" key="1">
    <citation type="submission" date="2024-07" db="EMBL/GenBank/DDBJ databases">
        <title>Section-level genome sequencing and comparative genomics of Aspergillus sections Usti and Cavernicolus.</title>
        <authorList>
            <consortium name="Lawrence Berkeley National Laboratory"/>
            <person name="Nybo J.L."/>
            <person name="Vesth T.C."/>
            <person name="Theobald S."/>
            <person name="Frisvad J.C."/>
            <person name="Larsen T.O."/>
            <person name="Kjaerboelling I."/>
            <person name="Rothschild-Mancinelli K."/>
            <person name="Lyhne E.K."/>
            <person name="Kogle M.E."/>
            <person name="Barry K."/>
            <person name="Clum A."/>
            <person name="Na H."/>
            <person name="Ledsgaard L."/>
            <person name="Lin J."/>
            <person name="Lipzen A."/>
            <person name="Kuo A."/>
            <person name="Riley R."/>
            <person name="Mondo S."/>
            <person name="Labutti K."/>
            <person name="Haridas S."/>
            <person name="Pangalinan J."/>
            <person name="Salamov A.A."/>
            <person name="Simmons B.A."/>
            <person name="Magnuson J.K."/>
            <person name="Chen J."/>
            <person name="Drula E."/>
            <person name="Henrissat B."/>
            <person name="Wiebenga A."/>
            <person name="Lubbers R.J."/>
            <person name="Gomes A.C."/>
            <person name="Makela M.R."/>
            <person name="Stajich J."/>
            <person name="Grigoriev I.V."/>
            <person name="Mortensen U.H."/>
            <person name="De Vries R.P."/>
            <person name="Baker S.E."/>
            <person name="Andersen M.R."/>
        </authorList>
    </citation>
    <scope>NUCLEOTIDE SEQUENCE [LARGE SCALE GENOMIC DNA]</scope>
    <source>
        <strain evidence="5 6">CBS 209.92</strain>
    </source>
</reference>
<dbReference type="Gene3D" id="2.30.30.190">
    <property type="entry name" value="CAP Gly-rich-like domain"/>
    <property type="match status" value="1"/>
</dbReference>
<dbReference type="PROSITE" id="PS50245">
    <property type="entry name" value="CAP_GLY_2"/>
    <property type="match status" value="1"/>
</dbReference>
<dbReference type="SMART" id="SM01052">
    <property type="entry name" value="CAP_GLY"/>
    <property type="match status" value="1"/>
</dbReference>
<dbReference type="PROSITE" id="PS51450">
    <property type="entry name" value="LRR"/>
    <property type="match status" value="2"/>
</dbReference>
<feature type="domain" description="CAP-Gly" evidence="4">
    <location>
        <begin position="24"/>
        <end position="70"/>
    </location>
</feature>
<evidence type="ECO:0000259" key="4">
    <source>
        <dbReference type="PROSITE" id="PS50245"/>
    </source>
</evidence>
<gene>
    <name evidence="5" type="ORF">BJX66DRAFT_303101</name>
</gene>
<protein>
    <recommendedName>
        <fullName evidence="4">CAP-Gly domain-containing protein</fullName>
    </recommendedName>
</protein>
<organism evidence="5 6">
    <name type="scientific">Aspergillus keveii</name>
    <dbReference type="NCBI Taxonomy" id="714993"/>
    <lineage>
        <taxon>Eukaryota</taxon>
        <taxon>Fungi</taxon>
        <taxon>Dikarya</taxon>
        <taxon>Ascomycota</taxon>
        <taxon>Pezizomycotina</taxon>
        <taxon>Eurotiomycetes</taxon>
        <taxon>Eurotiomycetidae</taxon>
        <taxon>Eurotiales</taxon>
        <taxon>Aspergillaceae</taxon>
        <taxon>Aspergillus</taxon>
        <taxon>Aspergillus subgen. Nidulantes</taxon>
    </lineage>
</organism>
<comment type="caution">
    <text evidence="5">The sequence shown here is derived from an EMBL/GenBank/DDBJ whole genome shotgun (WGS) entry which is preliminary data.</text>
</comment>
<evidence type="ECO:0000313" key="5">
    <source>
        <dbReference type="EMBL" id="KAL2794756.1"/>
    </source>
</evidence>
<keyword evidence="6" id="KW-1185">Reference proteome</keyword>
<evidence type="ECO:0000256" key="1">
    <source>
        <dbReference type="ARBA" id="ARBA00022614"/>
    </source>
</evidence>
<keyword evidence="2" id="KW-0677">Repeat</keyword>
<evidence type="ECO:0000256" key="2">
    <source>
        <dbReference type="ARBA" id="ARBA00022737"/>
    </source>
</evidence>
<dbReference type="SUPFAM" id="SSF74924">
    <property type="entry name" value="Cap-Gly domain"/>
    <property type="match status" value="1"/>
</dbReference>
<sequence>MALHELVNQRRSYNGDLCTIRYVGKVEGTSGEWLGVEWDDPTRGKHSGQHQGTRYFTCLRNHPTAGSFVRPSRPTDSPLGFVEALREKYASEFEQSRARQARADADADAEADAAQHSEKPIQFNGKIAEEVGFDKIRKQLAELEELKIVLLDGLRVAGVLAQEAGREQIEAARREIERICPKITELDLSRNLFTAWENVADVCGSLERLKLLRLNGNRFASAVGEPLFKGIEELHLDDTLLPWDQISAVAARFPVLTSLSASANQLSLISTPISNNLTTLILENNDFTSLGSIKALSSLKSLRHISLRGSRIETIAETGSQETFQFSPSLQSVDLSRNKITSWQCINELPQLFPGLQNLRVSGNPLYNQSVAPSAVTGMPEKPMTVDEAYMLTLSRVSALQVLNYSTITAKDRSNGELYYLSLVGKELSASPETAESDILKAHPRYHDLCQIYGEPLITRASKAAGSTTAVNPRSVAARLVRVAFHLRSETTSPDTASADGLKVKEIPRSYDTYQVKAIASRLFDLTPFEFRLIWETDELDPVSKENMDIEDEWDSEDEDRQGTSTLQGSEDDKFVRREVELVDTTKDIGFWFQPDLVEARVRIEPTSRL</sequence>
<dbReference type="Pfam" id="PF01302">
    <property type="entry name" value="CAP_GLY"/>
    <property type="match status" value="1"/>
</dbReference>
<name>A0ABR4G6V3_9EURO</name>
<dbReference type="PANTHER" id="PTHR15454">
    <property type="entry name" value="NISCHARIN RELATED"/>
    <property type="match status" value="1"/>
</dbReference>
<accession>A0ABR4G6V3</accession>
<feature type="compositionally biased region" description="Basic and acidic residues" evidence="3">
    <location>
        <begin position="96"/>
        <end position="105"/>
    </location>
</feature>
<dbReference type="InterPro" id="IPR032675">
    <property type="entry name" value="LRR_dom_sf"/>
</dbReference>
<evidence type="ECO:0000256" key="3">
    <source>
        <dbReference type="SAM" id="MobiDB-lite"/>
    </source>
</evidence>
<dbReference type="InterPro" id="IPR000938">
    <property type="entry name" value="CAP-Gly_domain"/>
</dbReference>